<dbReference type="AlphaFoldDB" id="A0A7H9B6Q7"/>
<evidence type="ECO:0000256" key="6">
    <source>
        <dbReference type="ARBA" id="ARBA00023163"/>
    </source>
</evidence>
<dbReference type="GO" id="GO:0045943">
    <property type="term" value="P:positive regulation of transcription by RNA polymerase I"/>
    <property type="evidence" value="ECO:0007669"/>
    <property type="project" value="InterPro"/>
</dbReference>
<evidence type="ECO:0000256" key="2">
    <source>
        <dbReference type="ARBA" id="ARBA00022517"/>
    </source>
</evidence>
<keyword evidence="4 8" id="KW-0853">WD repeat</keyword>
<dbReference type="GO" id="GO:0003723">
    <property type="term" value="F:RNA binding"/>
    <property type="evidence" value="ECO:0007669"/>
    <property type="project" value="InterPro"/>
</dbReference>
<evidence type="ECO:0000256" key="7">
    <source>
        <dbReference type="ARBA" id="ARBA00023242"/>
    </source>
</evidence>
<dbReference type="InterPro" id="IPR053826">
    <property type="entry name" value="WDR75"/>
</dbReference>
<proteinExistence type="predicted"/>
<dbReference type="GeneID" id="59237762"/>
<dbReference type="Gene3D" id="2.130.10.10">
    <property type="entry name" value="YVTN repeat-like/Quinoprotein amine dehydrogenase"/>
    <property type="match status" value="2"/>
</dbReference>
<dbReference type="SUPFAM" id="SSF117289">
    <property type="entry name" value="Nucleoporin domain"/>
    <property type="match status" value="1"/>
</dbReference>
<keyword evidence="5" id="KW-0677">Repeat</keyword>
<feature type="repeat" description="WD" evidence="8">
    <location>
        <begin position="292"/>
        <end position="327"/>
    </location>
</feature>
<dbReference type="RefSeq" id="XP_037145729.1">
    <property type="nucleotide sequence ID" value="XM_037289834.1"/>
</dbReference>
<evidence type="ECO:0000256" key="8">
    <source>
        <dbReference type="PROSITE-ProRule" id="PRU00221"/>
    </source>
</evidence>
<dbReference type="InterPro" id="IPR001680">
    <property type="entry name" value="WD40_rpt"/>
</dbReference>
<reference evidence="9 10" key="1">
    <citation type="submission" date="2020-07" db="EMBL/GenBank/DDBJ databases">
        <title>The yeast mating-type switching endonuclease HO is a domesticated member of an unorthodox homing genetic element family.</title>
        <authorList>
            <person name="Coughlan A.Y."/>
            <person name="Lombardi L."/>
            <person name="Braun-Galleani S."/>
            <person name="Martos A.R."/>
            <person name="Galeote V."/>
            <person name="Bigey F."/>
            <person name="Dequin S."/>
            <person name="Byrne K.P."/>
            <person name="Wolfe K.H."/>
        </authorList>
    </citation>
    <scope>NUCLEOTIDE SEQUENCE [LARGE SCALE GENOMIC DNA]</scope>
    <source>
        <strain evidence="9 10">NRRL Y-6702</strain>
    </source>
</reference>
<name>A0A7H9B6Q7_ZYGMR</name>
<dbReference type="KEGG" id="zmk:HG535_0F05160"/>
<keyword evidence="2" id="KW-0690">Ribosome biogenesis</keyword>
<keyword evidence="6" id="KW-0804">Transcription</keyword>
<dbReference type="Proteomes" id="UP000509704">
    <property type="component" value="Chromosome 6"/>
</dbReference>
<evidence type="ECO:0000256" key="4">
    <source>
        <dbReference type="ARBA" id="ARBA00022574"/>
    </source>
</evidence>
<dbReference type="SUPFAM" id="SSF82171">
    <property type="entry name" value="DPP6 N-terminal domain-like"/>
    <property type="match status" value="1"/>
</dbReference>
<evidence type="ECO:0000313" key="10">
    <source>
        <dbReference type="Proteomes" id="UP000509704"/>
    </source>
</evidence>
<comment type="subcellular location">
    <subcellularLocation>
        <location evidence="1">Nucleus</location>
        <location evidence="1">Nucleolus</location>
    </subcellularLocation>
</comment>
<evidence type="ECO:0000256" key="3">
    <source>
        <dbReference type="ARBA" id="ARBA00022552"/>
    </source>
</evidence>
<sequence>MTQSGVYQKYKLSVVSGGRPILPRGGNTSCCNKSQACLTPDELGYIIPFNNQIKVYSVETRQCIKTLKFGNNGILSKIFANDDTCIAHISIGDITSQDSDDDRKITVFTNDGSVIVLNYRGKLIDSPKYLNIKLAENETICKVFGSKTSDTSDSKEFKILTAEPTFSFGSQYTYRLYSLRPKEEMKIALEQVVESVILSSWSQNDKLLAFLYYKEKRKQFMIMSVFEKTSALPKEFDFQSILTSQDPSSTSSNNSRYITSMALDSDGSQLALGFASGVITVVTLEDLQTRVLKWHIDSVLSLSFTQDGTYLLSGGWEKVLSFWQLSTNLQQFLPRLNGVIVDCQPLGNDKYYSIALQMTENFSSSDFQLLLLNSGDLTSRVSINGPLPVFNSVVKNTVQPFSAISSKASTTVSAVNNSKKKHKKKLLKSKRQDYTTCAEINPLSKHIYFPHISAMQMYDFYKNEQVSYQYMTSGINNSMGKVRFELNIKDPEVVNVKFTKNGKWMITYEVEYPPEDLLSSKDLLHTLKFWSQEDNDVNWTLKTKVINPHSTGVPVTSILPAPHAINGSKGFLTADNAGGLKYWSFQENENNWCLVKLSLPNFNHFSNSVSLAWSQDGSLIFHGFDEKLLTIDFDTFAPFEGSGNIDTINEFNLDSEIQAIKVINNTNLIVATRTTLNTINILQGQMVNSFDLFPYVNGVYKKGHLDRLIACDEKTGRVALVINQQYEDSNLKLSMGYKARIVIFNADLSEKLGIFTHEEYIAWIGWNHDTDFIFVDIGSRLGVVGTTINTEMLDEVDKDILLNNLQPGHQDFKQQLLKLSSSKLTEGVIDHDQEDDLTLELINGNKNEKLINMNSFTNMFENIQNVQMDTLFDRVMKVIT</sequence>
<dbReference type="PROSITE" id="PS50294">
    <property type="entry name" value="WD_REPEATS_REGION"/>
    <property type="match status" value="1"/>
</dbReference>
<organism evidence="9 10">
    <name type="scientific">Zygotorulaspora mrakii</name>
    <name type="common">Zygosaccharomyces mrakii</name>
    <dbReference type="NCBI Taxonomy" id="42260"/>
    <lineage>
        <taxon>Eukaryota</taxon>
        <taxon>Fungi</taxon>
        <taxon>Dikarya</taxon>
        <taxon>Ascomycota</taxon>
        <taxon>Saccharomycotina</taxon>
        <taxon>Saccharomycetes</taxon>
        <taxon>Saccharomycetales</taxon>
        <taxon>Saccharomycetaceae</taxon>
        <taxon>Zygotorulaspora</taxon>
    </lineage>
</organism>
<dbReference type="SMART" id="SM00320">
    <property type="entry name" value="WD40"/>
    <property type="match status" value="2"/>
</dbReference>
<evidence type="ECO:0000256" key="5">
    <source>
        <dbReference type="ARBA" id="ARBA00022737"/>
    </source>
</evidence>
<dbReference type="PROSITE" id="PS50082">
    <property type="entry name" value="WD_REPEATS_2"/>
    <property type="match status" value="1"/>
</dbReference>
<accession>A0A7H9B6Q7</accession>
<gene>
    <name evidence="9" type="ORF">HG535_0F05160</name>
</gene>
<dbReference type="PANTHER" id="PTHR44215">
    <property type="entry name" value="WD REPEAT-CONTAINING PROTEIN 75"/>
    <property type="match status" value="1"/>
</dbReference>
<keyword evidence="10" id="KW-1185">Reference proteome</keyword>
<keyword evidence="3" id="KW-0698">rRNA processing</keyword>
<dbReference type="InterPro" id="IPR015943">
    <property type="entry name" value="WD40/YVTN_repeat-like_dom_sf"/>
</dbReference>
<dbReference type="PANTHER" id="PTHR44215:SF1">
    <property type="entry name" value="WD REPEAT-CONTAINING PROTEIN 75"/>
    <property type="match status" value="1"/>
</dbReference>
<dbReference type="OrthoDB" id="4096at2759"/>
<keyword evidence="7" id="KW-0539">Nucleus</keyword>
<dbReference type="GO" id="GO:2000234">
    <property type="term" value="P:positive regulation of rRNA processing"/>
    <property type="evidence" value="ECO:0007669"/>
    <property type="project" value="TreeGrafter"/>
</dbReference>
<protein>
    <submittedName>
        <fullName evidence="9">Uncharacterized protein</fullName>
    </submittedName>
</protein>
<dbReference type="EMBL" id="CP058609">
    <property type="protein sequence ID" value="QLG74004.1"/>
    <property type="molecule type" value="Genomic_DNA"/>
</dbReference>
<evidence type="ECO:0000256" key="1">
    <source>
        <dbReference type="ARBA" id="ARBA00004604"/>
    </source>
</evidence>
<dbReference type="GO" id="GO:0032040">
    <property type="term" value="C:small-subunit processome"/>
    <property type="evidence" value="ECO:0007669"/>
    <property type="project" value="InterPro"/>
</dbReference>
<evidence type="ECO:0000313" key="9">
    <source>
        <dbReference type="EMBL" id="QLG74004.1"/>
    </source>
</evidence>
<dbReference type="GO" id="GO:0006364">
    <property type="term" value="P:rRNA processing"/>
    <property type="evidence" value="ECO:0007669"/>
    <property type="project" value="UniProtKB-KW"/>
</dbReference>